<dbReference type="Pfam" id="PF12850">
    <property type="entry name" value="Metallophos_2"/>
    <property type="match status" value="1"/>
</dbReference>
<dbReference type="Gene3D" id="3.60.21.10">
    <property type="match status" value="1"/>
</dbReference>
<dbReference type="GO" id="GO:0005737">
    <property type="term" value="C:cytoplasm"/>
    <property type="evidence" value="ECO:0007669"/>
    <property type="project" value="TreeGrafter"/>
</dbReference>
<comment type="caution">
    <text evidence="3">The sequence shown here is derived from an EMBL/GenBank/DDBJ whole genome shotgun (WGS) entry which is preliminary data.</text>
</comment>
<sequence length="243" mass="27288">MRTLIISDVHANLTALQTVLEAAAPFDRVWCLGDTVGYGPDPNECINLIKGLPGLVCVKGNHDAAILGEITINSFNYEARASLQWLATEISPENKDWLRNLEKTIVLENVTLVHGSPNSPVWEYVMDVRTAQENMDAFDTPLCLVGHTHIPCVYVQESGELKSTRLYALDINEPLILNHKSILNPGSVGQPRDHDPRASYIIHDDDGERWFYHRIPYDVEQVQNRIYAAGLPARHALRLSQGW</sequence>
<dbReference type="InterPro" id="IPR024654">
    <property type="entry name" value="Calcineurin-like_PHP_lpxH"/>
</dbReference>
<proteinExistence type="inferred from homology"/>
<dbReference type="PIRSF" id="PIRSF000883">
    <property type="entry name" value="Pesterase_MJ0912"/>
    <property type="match status" value="1"/>
</dbReference>
<evidence type="ECO:0000313" key="4">
    <source>
        <dbReference type="Proteomes" id="UP000064249"/>
    </source>
</evidence>
<dbReference type="GO" id="GO:0016791">
    <property type="term" value="F:phosphatase activity"/>
    <property type="evidence" value="ECO:0007669"/>
    <property type="project" value="TreeGrafter"/>
</dbReference>
<dbReference type="PANTHER" id="PTHR42850:SF2">
    <property type="entry name" value="BLL5683 PROTEIN"/>
    <property type="match status" value="1"/>
</dbReference>
<dbReference type="AlphaFoldDB" id="A0A101FXL0"/>
<dbReference type="InterPro" id="IPR050126">
    <property type="entry name" value="Ap4A_hydrolase"/>
</dbReference>
<dbReference type="PANTHER" id="PTHR42850">
    <property type="entry name" value="METALLOPHOSPHOESTERASE"/>
    <property type="match status" value="1"/>
</dbReference>
<dbReference type="SUPFAM" id="SSF56300">
    <property type="entry name" value="Metallo-dependent phosphatases"/>
    <property type="match status" value="1"/>
</dbReference>
<evidence type="ECO:0000259" key="2">
    <source>
        <dbReference type="Pfam" id="PF12850"/>
    </source>
</evidence>
<evidence type="ECO:0000256" key="1">
    <source>
        <dbReference type="ARBA" id="ARBA00008950"/>
    </source>
</evidence>
<reference evidence="3 4" key="1">
    <citation type="journal article" date="2015" name="MBio">
        <title>Genome-Resolved Metagenomic Analysis Reveals Roles for Candidate Phyla and Other Microbial Community Members in Biogeochemical Transformations in Oil Reservoirs.</title>
        <authorList>
            <person name="Hu P."/>
            <person name="Tom L."/>
            <person name="Singh A."/>
            <person name="Thomas B.C."/>
            <person name="Baker B.J."/>
            <person name="Piceno Y.M."/>
            <person name="Andersen G.L."/>
            <person name="Banfield J.F."/>
        </authorList>
    </citation>
    <scope>NUCLEOTIDE SEQUENCE [LARGE SCALE GENOMIC DNA]</scope>
    <source>
        <strain evidence="3">46_16</strain>
    </source>
</reference>
<dbReference type="InterPro" id="IPR029052">
    <property type="entry name" value="Metallo-depent_PP-like"/>
</dbReference>
<protein>
    <submittedName>
        <fullName evidence="3">Putative phosphoesterase</fullName>
    </submittedName>
</protein>
<dbReference type="EMBL" id="LGFU01000038">
    <property type="protein sequence ID" value="KUK46335.1"/>
    <property type="molecule type" value="Genomic_DNA"/>
</dbReference>
<feature type="domain" description="Calcineurin-like phosphoesterase" evidence="2">
    <location>
        <begin position="1"/>
        <end position="204"/>
    </location>
</feature>
<gene>
    <name evidence="3" type="ORF">XD73_0795</name>
</gene>
<dbReference type="Proteomes" id="UP000064249">
    <property type="component" value="Unassembled WGS sequence"/>
</dbReference>
<dbReference type="InterPro" id="IPR011152">
    <property type="entry name" value="Pesterase_MJ0912"/>
</dbReference>
<comment type="similarity">
    <text evidence="1">Belongs to the metallophosphoesterase superfamily. YfcE family.</text>
</comment>
<organism evidence="3 4">
    <name type="scientific">Anaerolinea thermophila</name>
    <dbReference type="NCBI Taxonomy" id="167964"/>
    <lineage>
        <taxon>Bacteria</taxon>
        <taxon>Bacillati</taxon>
        <taxon>Chloroflexota</taxon>
        <taxon>Anaerolineae</taxon>
        <taxon>Anaerolineales</taxon>
        <taxon>Anaerolineaceae</taxon>
        <taxon>Anaerolinea</taxon>
    </lineage>
</organism>
<evidence type="ECO:0000313" key="3">
    <source>
        <dbReference type="EMBL" id="KUK46335.1"/>
    </source>
</evidence>
<accession>A0A101FXL0</accession>
<dbReference type="CDD" id="cd00838">
    <property type="entry name" value="MPP_superfamily"/>
    <property type="match status" value="1"/>
</dbReference>
<name>A0A101FXL0_9CHLR</name>